<feature type="region of interest" description="Disordered" evidence="1">
    <location>
        <begin position="19"/>
        <end position="52"/>
    </location>
</feature>
<dbReference type="AlphaFoldDB" id="A0A6B2P045"/>
<name>A0A6B2P045_9RHOB</name>
<dbReference type="InterPro" id="IPR011049">
    <property type="entry name" value="Serralysin-like_metalloprot_C"/>
</dbReference>
<protein>
    <recommendedName>
        <fullName evidence="3">Calcium-binding protein</fullName>
    </recommendedName>
</protein>
<reference evidence="2" key="1">
    <citation type="submission" date="2020-02" db="EMBL/GenBank/DDBJ databases">
        <title>Delineation of the pyrene-degrading pathway in Roseobacter clade bacteria by genomic analysis.</title>
        <authorList>
            <person name="Zhou H."/>
            <person name="Wang H."/>
        </authorList>
    </citation>
    <scope>NUCLEOTIDE SEQUENCE</scope>
    <source>
        <strain evidence="2">PrR005</strain>
    </source>
</reference>
<dbReference type="PANTHER" id="PTHR38340:SF1">
    <property type="entry name" value="S-LAYER PROTEIN"/>
    <property type="match status" value="1"/>
</dbReference>
<evidence type="ECO:0000256" key="1">
    <source>
        <dbReference type="SAM" id="MobiDB-lite"/>
    </source>
</evidence>
<dbReference type="RefSeq" id="WP_164133032.1">
    <property type="nucleotide sequence ID" value="NZ_JAAGOX010000057.1"/>
</dbReference>
<organism evidence="2">
    <name type="scientific">Ruegeria sp. PrR005</name>
    <dbReference type="NCBI Taxonomy" id="2706882"/>
    <lineage>
        <taxon>Bacteria</taxon>
        <taxon>Pseudomonadati</taxon>
        <taxon>Pseudomonadota</taxon>
        <taxon>Alphaproteobacteria</taxon>
        <taxon>Rhodobacterales</taxon>
        <taxon>Roseobacteraceae</taxon>
        <taxon>Ruegeria</taxon>
    </lineage>
</organism>
<evidence type="ECO:0000313" key="2">
    <source>
        <dbReference type="EMBL" id="NDW48029.1"/>
    </source>
</evidence>
<comment type="caution">
    <text evidence="2">The sequence shown here is derived from an EMBL/GenBank/DDBJ whole genome shotgun (WGS) entry which is preliminary data.</text>
</comment>
<dbReference type="Gene3D" id="2.150.10.10">
    <property type="entry name" value="Serralysin-like metalloprotease, C-terminal"/>
    <property type="match status" value="2"/>
</dbReference>
<dbReference type="InterPro" id="IPR050557">
    <property type="entry name" value="RTX_toxin/Mannuronan_C5-epim"/>
</dbReference>
<evidence type="ECO:0008006" key="3">
    <source>
        <dbReference type="Google" id="ProtNLM"/>
    </source>
</evidence>
<accession>A0A6B2P045</accession>
<dbReference type="PANTHER" id="PTHR38340">
    <property type="entry name" value="S-LAYER PROTEIN"/>
    <property type="match status" value="1"/>
</dbReference>
<gene>
    <name evidence="2" type="ORF">G0P99_24035</name>
</gene>
<feature type="compositionally biased region" description="Acidic residues" evidence="1">
    <location>
        <begin position="22"/>
        <end position="46"/>
    </location>
</feature>
<dbReference type="SUPFAM" id="SSF51120">
    <property type="entry name" value="beta-Roll"/>
    <property type="match status" value="2"/>
</dbReference>
<sequence length="526" mass="54416">MGFLSALLGLGALAALSGLFDSSDDGESETPGEPDETPETPEEEGAQDTGATVTTLEDGTVEVELGEHETGGLVSLIYLDSEDTGESSDFYTKFETRIYLAPEGTDLSQNASESSSGIPGYDAFVAGNGTGAYDLEALEETLGLELLHTIDLMPSMPDGQPTFPALIDLGLDALDQVEANAPIKSYFLEAVTDGDDLSLFLPEDYVPTYNGVAATAVTDNVTGGDETDWFAVEEGAPTGLVVDTQGGDDLVTTKVDDTEIRAGDGDDLVIAYSNGNSVSGGAGNDTINASGHDLVITGDAGADQIHTYGSGQVMGGEGNDTLYAGNDQDHSSLSSRWNPFEIALETGLPLEVDGGAGSDNIIVSGVNTTGYGGEGDDFLSVENGAMGYGGDGNDHLQLSAGSTVFGEDGDDLFTMNEFQNAPDSAVATGGDGADTYRLAIRGANAPDPEPYLRITDFDPSEDALEVALWNRDSETIESVTLSEASDGSHTDVLVNVSNIYGQPPASVIIRLDGVTGMSPDAVVIQA</sequence>
<dbReference type="PRINTS" id="PR00313">
    <property type="entry name" value="CABNDNGRPT"/>
</dbReference>
<proteinExistence type="predicted"/>
<dbReference type="EMBL" id="JAAGOX010000057">
    <property type="protein sequence ID" value="NDW48029.1"/>
    <property type="molecule type" value="Genomic_DNA"/>
</dbReference>